<keyword evidence="1" id="KW-1133">Transmembrane helix</keyword>
<accession>X6N0C0</accession>
<evidence type="ECO:0000313" key="3">
    <source>
        <dbReference type="Proteomes" id="UP000023152"/>
    </source>
</evidence>
<feature type="transmembrane region" description="Helical" evidence="1">
    <location>
        <begin position="125"/>
        <end position="144"/>
    </location>
</feature>
<comment type="caution">
    <text evidence="2">The sequence shown here is derived from an EMBL/GenBank/DDBJ whole genome shotgun (WGS) entry which is preliminary data.</text>
</comment>
<keyword evidence="1" id="KW-0812">Transmembrane</keyword>
<proteinExistence type="predicted"/>
<organism evidence="2 3">
    <name type="scientific">Reticulomyxa filosa</name>
    <dbReference type="NCBI Taxonomy" id="46433"/>
    <lineage>
        <taxon>Eukaryota</taxon>
        <taxon>Sar</taxon>
        <taxon>Rhizaria</taxon>
        <taxon>Retaria</taxon>
        <taxon>Foraminifera</taxon>
        <taxon>Monothalamids</taxon>
        <taxon>Reticulomyxidae</taxon>
        <taxon>Reticulomyxa</taxon>
    </lineage>
</organism>
<dbReference type="AlphaFoldDB" id="X6N0C0"/>
<keyword evidence="1" id="KW-0472">Membrane</keyword>
<evidence type="ECO:0000256" key="1">
    <source>
        <dbReference type="SAM" id="Phobius"/>
    </source>
</evidence>
<feature type="transmembrane region" description="Helical" evidence="1">
    <location>
        <begin position="314"/>
        <end position="333"/>
    </location>
</feature>
<feature type="transmembrane region" description="Helical" evidence="1">
    <location>
        <begin position="150"/>
        <end position="173"/>
    </location>
</feature>
<feature type="transmembrane region" description="Helical" evidence="1">
    <location>
        <begin position="185"/>
        <end position="206"/>
    </location>
</feature>
<gene>
    <name evidence="2" type="ORF">RFI_17505</name>
</gene>
<feature type="transmembrane region" description="Helical" evidence="1">
    <location>
        <begin position="339"/>
        <end position="359"/>
    </location>
</feature>
<reference evidence="2 3" key="1">
    <citation type="journal article" date="2013" name="Curr. Biol.">
        <title>The Genome of the Foraminiferan Reticulomyxa filosa.</title>
        <authorList>
            <person name="Glockner G."/>
            <person name="Hulsmann N."/>
            <person name="Schleicher M."/>
            <person name="Noegel A.A."/>
            <person name="Eichinger L."/>
            <person name="Gallinger C."/>
            <person name="Pawlowski J."/>
            <person name="Sierra R."/>
            <person name="Euteneuer U."/>
            <person name="Pillet L."/>
            <person name="Moustafa A."/>
            <person name="Platzer M."/>
            <person name="Groth M."/>
            <person name="Szafranski K."/>
            <person name="Schliwa M."/>
        </authorList>
    </citation>
    <scope>NUCLEOTIDE SEQUENCE [LARGE SCALE GENOMIC DNA]</scope>
</reference>
<sequence>MKQITCSGSNDYSVRLEYLIKKTIHVLKKHINIVEKTAIITISFYSNNNLSDSTSSQLPLKQELNLNYCLLDIKKLICTRFKHSSAWAVYTFFYYIRSGRNIYVRIQFLSFMEAEGRASKPQNHVFILPCHGMVSVMHRVFVLYWLRTELVVACSLDLSDIVFYYFFTITIVFENSLFGIKRYRLWGMYSAGILIAMVVIGVNGWFASAAKCLQYFKIKGLIIASPPTSEVNGEQVHWTCRRASVPFIVSSAIGICGISVMNIIIGYMYITRMIHTARAVHRNEKLDLVHIGANPSDHEISDETMRILMHVKKCCIIALTSIIVSLFSFVVTWASNVDFAIFVDCFFNGILMLSSFTFAEDIFKFCFGCCDKPLQMLLSRFIKDT</sequence>
<dbReference type="Proteomes" id="UP000023152">
    <property type="component" value="Unassembled WGS sequence"/>
</dbReference>
<feature type="transmembrane region" description="Helical" evidence="1">
    <location>
        <begin position="247"/>
        <end position="270"/>
    </location>
</feature>
<evidence type="ECO:0000313" key="2">
    <source>
        <dbReference type="EMBL" id="ETO19725.1"/>
    </source>
</evidence>
<name>X6N0C0_RETFI</name>
<protein>
    <submittedName>
        <fullName evidence="2">Uncharacterized protein</fullName>
    </submittedName>
</protein>
<keyword evidence="3" id="KW-1185">Reference proteome</keyword>
<dbReference type="EMBL" id="ASPP01013355">
    <property type="protein sequence ID" value="ETO19725.1"/>
    <property type="molecule type" value="Genomic_DNA"/>
</dbReference>